<keyword evidence="3" id="KW-0812">Transmembrane</keyword>
<organism evidence="7 8">
    <name type="scientific">Salix brachista</name>
    <dbReference type="NCBI Taxonomy" id="2182728"/>
    <lineage>
        <taxon>Eukaryota</taxon>
        <taxon>Viridiplantae</taxon>
        <taxon>Streptophyta</taxon>
        <taxon>Embryophyta</taxon>
        <taxon>Tracheophyta</taxon>
        <taxon>Spermatophyta</taxon>
        <taxon>Magnoliopsida</taxon>
        <taxon>eudicotyledons</taxon>
        <taxon>Gunneridae</taxon>
        <taxon>Pentapetalae</taxon>
        <taxon>rosids</taxon>
        <taxon>fabids</taxon>
        <taxon>Malpighiales</taxon>
        <taxon>Salicaceae</taxon>
        <taxon>Saliceae</taxon>
        <taxon>Salix</taxon>
    </lineage>
</organism>
<feature type="compositionally biased region" description="Polar residues" evidence="6">
    <location>
        <begin position="1"/>
        <end position="27"/>
    </location>
</feature>
<evidence type="ECO:0000256" key="6">
    <source>
        <dbReference type="SAM" id="MobiDB-lite"/>
    </source>
</evidence>
<accession>A0A5N5P3Z2</accession>
<dbReference type="Proteomes" id="UP000326939">
    <property type="component" value="Chromosome 1"/>
</dbReference>
<evidence type="ECO:0000256" key="2">
    <source>
        <dbReference type="ARBA" id="ARBA00008707"/>
    </source>
</evidence>
<dbReference type="PANTHER" id="PTHR31621">
    <property type="entry name" value="PROTEIN DMP3"/>
    <property type="match status" value="1"/>
</dbReference>
<dbReference type="AlphaFoldDB" id="A0A5N5P3Z2"/>
<dbReference type="GO" id="GO:0010256">
    <property type="term" value="P:endomembrane system organization"/>
    <property type="evidence" value="ECO:0007669"/>
    <property type="project" value="TreeGrafter"/>
</dbReference>
<feature type="region of interest" description="Disordered" evidence="6">
    <location>
        <begin position="1"/>
        <end position="44"/>
    </location>
</feature>
<comment type="similarity">
    <text evidence="2">Belongs to the plant DMP1 protein family.</text>
</comment>
<keyword evidence="4" id="KW-1133">Transmembrane helix</keyword>
<keyword evidence="8" id="KW-1185">Reference proteome</keyword>
<dbReference type="GO" id="GO:0016020">
    <property type="term" value="C:membrane"/>
    <property type="evidence" value="ECO:0007669"/>
    <property type="project" value="UniProtKB-SubCell"/>
</dbReference>
<dbReference type="PANTHER" id="PTHR31621:SF1">
    <property type="entry name" value="PROTEIN DMP5"/>
    <property type="match status" value="1"/>
</dbReference>
<dbReference type="InterPro" id="IPR007770">
    <property type="entry name" value="DMP"/>
</dbReference>
<evidence type="ECO:0000256" key="4">
    <source>
        <dbReference type="ARBA" id="ARBA00022989"/>
    </source>
</evidence>
<sequence length="478" mass="52436">MSLRQRSIPDQVTTTQSSSPATINDNNEQPETQKQPPRPPPTLTQRAISQTLTSTANLANLLPTGTLLAFQLLTPLFTNNGACDSATRPMTLILLALLALSCFLASFTDSVNSTKDGRVYYGLATFKGMYLFDCPDPAASGLVDLGRFRMRFVDVVHAVLSVLVFISVAMRDKNVSSCLYPVPEHETQEVLAILPVGAVSLLAESRLTETGATALPSQGRDRDHRRHRVGESGQRQRPPAPPSRQTEISSIQFEFAASESSSHASFLTYSFQESMANVKKDSVSPPPSPLPAAAANDDTKTATERPLLKKTKIKSSSTSDDTHFPGPLFPSSRRTAAPPLMPSIHHLRRPPPSVAKLEVCFMHISSLDKLSSGFFLLKPVVVLNNLEHACTVSEIEKEKVYVISALRSTTFGAQIWEDILGFENAESYIKRWPQIDGVCVFKMCSFRFLKRFPDDNYVLKDQLGTDSPVKTEQPGGIV</sequence>
<dbReference type="GO" id="GO:0005737">
    <property type="term" value="C:cytoplasm"/>
    <property type="evidence" value="ECO:0007669"/>
    <property type="project" value="UniProtKB-ARBA"/>
</dbReference>
<evidence type="ECO:0000313" key="7">
    <source>
        <dbReference type="EMBL" id="KAB5574455.1"/>
    </source>
</evidence>
<comment type="caution">
    <text evidence="7">The sequence shown here is derived from an EMBL/GenBank/DDBJ whole genome shotgun (WGS) entry which is preliminary data.</text>
</comment>
<dbReference type="Pfam" id="PF05078">
    <property type="entry name" value="DUF679"/>
    <property type="match status" value="1"/>
</dbReference>
<dbReference type="EMBL" id="VDCV01000001">
    <property type="protein sequence ID" value="KAB5574455.1"/>
    <property type="molecule type" value="Genomic_DNA"/>
</dbReference>
<evidence type="ECO:0000256" key="1">
    <source>
        <dbReference type="ARBA" id="ARBA00004141"/>
    </source>
</evidence>
<protein>
    <submittedName>
        <fullName evidence="7">Uncharacterized protein</fullName>
    </submittedName>
</protein>
<feature type="compositionally biased region" description="Basic and acidic residues" evidence="6">
    <location>
        <begin position="297"/>
        <end position="307"/>
    </location>
</feature>
<keyword evidence="5" id="KW-0472">Membrane</keyword>
<reference evidence="8" key="1">
    <citation type="journal article" date="2019" name="Gigascience">
        <title>De novo genome assembly of the endangered Acer yangbiense, a plant species with extremely small populations endemic to Yunnan Province, China.</title>
        <authorList>
            <person name="Yang J."/>
            <person name="Wariss H.M."/>
            <person name="Tao L."/>
            <person name="Zhang R."/>
            <person name="Yun Q."/>
            <person name="Hollingsworth P."/>
            <person name="Dao Z."/>
            <person name="Luo G."/>
            <person name="Guo H."/>
            <person name="Ma Y."/>
            <person name="Sun W."/>
        </authorList>
    </citation>
    <scope>NUCLEOTIDE SEQUENCE [LARGE SCALE GENOMIC DNA]</scope>
    <source>
        <strain evidence="8">cv. br00</strain>
    </source>
</reference>
<comment type="subcellular location">
    <subcellularLocation>
        <location evidence="1">Membrane</location>
        <topology evidence="1">Multi-pass membrane protein</topology>
    </subcellularLocation>
</comment>
<evidence type="ECO:0000256" key="5">
    <source>
        <dbReference type="ARBA" id="ARBA00023136"/>
    </source>
</evidence>
<evidence type="ECO:0000313" key="8">
    <source>
        <dbReference type="Proteomes" id="UP000326939"/>
    </source>
</evidence>
<feature type="region of interest" description="Disordered" evidence="6">
    <location>
        <begin position="279"/>
        <end position="345"/>
    </location>
</feature>
<gene>
    <name evidence="7" type="ORF">DKX38_001649</name>
</gene>
<name>A0A5N5P3Z2_9ROSI</name>
<evidence type="ECO:0000256" key="3">
    <source>
        <dbReference type="ARBA" id="ARBA00022692"/>
    </source>
</evidence>
<proteinExistence type="inferred from homology"/>
<feature type="region of interest" description="Disordered" evidence="6">
    <location>
        <begin position="210"/>
        <end position="246"/>
    </location>
</feature>